<feature type="domain" description="Methyltransferase" evidence="1">
    <location>
        <begin position="57"/>
        <end position="147"/>
    </location>
</feature>
<dbReference type="CDD" id="cd02440">
    <property type="entry name" value="AdoMet_MTases"/>
    <property type="match status" value="1"/>
</dbReference>
<dbReference type="EMBL" id="FUKM01000028">
    <property type="protein sequence ID" value="SJN12062.1"/>
    <property type="molecule type" value="Genomic_DNA"/>
</dbReference>
<evidence type="ECO:0000313" key="3">
    <source>
        <dbReference type="Proteomes" id="UP000196331"/>
    </source>
</evidence>
<dbReference type="Gene3D" id="3.40.50.150">
    <property type="entry name" value="Vaccinia Virus protein VP39"/>
    <property type="match status" value="1"/>
</dbReference>
<sequence>MRHPQSQAIQAAMSFNALYTDLSGYYDVMCEDIDYRAQSNAVQRLHQIFGNGGNIHLDVACGTGPHVRHFIDNGYVSSGLDINQPMLDIAATRCPEAQFTCQDMGNFQVSDPQDLITCFLYSIHYSDGIEKLKACIESAHSALVSGGVFCFNAVDKDKIDNNLFVSHTVKKANDAFTFRSGWHYSGSGEKQALKLSIAKTNACDTQVWNDEHPMVAVSFAELITLLEPYFEVHVFEHNFEAITPWNNTSGNAIFVCVKIQHPTVIATGQPTCC</sequence>
<reference evidence="2 3" key="1">
    <citation type="submission" date="2017-02" db="EMBL/GenBank/DDBJ databases">
        <authorList>
            <person name="Dridi B."/>
        </authorList>
    </citation>
    <scope>NUCLEOTIDE SEQUENCE [LARGE SCALE GENOMIC DNA]</scope>
    <source>
        <strain evidence="2 3">JB380</strain>
    </source>
</reference>
<dbReference type="SUPFAM" id="SSF53335">
    <property type="entry name" value="S-adenosyl-L-methionine-dependent methyltransferases"/>
    <property type="match status" value="1"/>
</dbReference>
<comment type="caution">
    <text evidence="2">The sequence shown here is derived from an EMBL/GenBank/DDBJ whole genome shotgun (WGS) entry which is preliminary data.</text>
</comment>
<organism evidence="2 3">
    <name type="scientific">Halomonas citrativorans</name>
    <dbReference type="NCBI Taxonomy" id="2742612"/>
    <lineage>
        <taxon>Bacteria</taxon>
        <taxon>Pseudomonadati</taxon>
        <taxon>Pseudomonadota</taxon>
        <taxon>Gammaproteobacteria</taxon>
        <taxon>Oceanospirillales</taxon>
        <taxon>Halomonadaceae</taxon>
        <taxon>Halomonas</taxon>
    </lineage>
</organism>
<evidence type="ECO:0000259" key="1">
    <source>
        <dbReference type="Pfam" id="PF13649"/>
    </source>
</evidence>
<dbReference type="InterPro" id="IPR041698">
    <property type="entry name" value="Methyltransf_25"/>
</dbReference>
<name>A0A1R4HWY4_9GAMM</name>
<dbReference type="GO" id="GO:0008168">
    <property type="term" value="F:methyltransferase activity"/>
    <property type="evidence" value="ECO:0007669"/>
    <property type="project" value="UniProtKB-KW"/>
</dbReference>
<keyword evidence="2" id="KW-0808">Transferase</keyword>
<dbReference type="Gene3D" id="2.20.130.10">
    <property type="entry name" value="CAC2371-like domains"/>
    <property type="match status" value="1"/>
</dbReference>
<dbReference type="GO" id="GO:0032259">
    <property type="term" value="P:methylation"/>
    <property type="evidence" value="ECO:0007669"/>
    <property type="project" value="UniProtKB-KW"/>
</dbReference>
<proteinExistence type="predicted"/>
<evidence type="ECO:0000313" key="2">
    <source>
        <dbReference type="EMBL" id="SJN12062.1"/>
    </source>
</evidence>
<keyword evidence="2" id="KW-0489">Methyltransferase</keyword>
<protein>
    <submittedName>
        <fullName evidence="2">SAM-dependent methyltransferases</fullName>
    </submittedName>
</protein>
<dbReference type="AlphaFoldDB" id="A0A1R4HWY4"/>
<dbReference type="Pfam" id="PF13649">
    <property type="entry name" value="Methyltransf_25"/>
    <property type="match status" value="1"/>
</dbReference>
<dbReference type="InterPro" id="IPR029063">
    <property type="entry name" value="SAM-dependent_MTases_sf"/>
</dbReference>
<dbReference type="Proteomes" id="UP000196331">
    <property type="component" value="Unassembled WGS sequence"/>
</dbReference>
<gene>
    <name evidence="2" type="ORF">CZ787_07285</name>
</gene>
<accession>A0A1R4HWY4</accession>